<comment type="caution">
    <text evidence="1">The sequence shown here is derived from an EMBL/GenBank/DDBJ whole genome shotgun (WGS) entry which is preliminary data.</text>
</comment>
<evidence type="ECO:0008006" key="3">
    <source>
        <dbReference type="Google" id="ProtNLM"/>
    </source>
</evidence>
<reference evidence="1 2" key="1">
    <citation type="submission" date="2022-01" db="EMBL/GenBank/DDBJ databases">
        <title>Octadecabacter sp. nov., isolated from a marine alga.</title>
        <authorList>
            <person name="Jin M.S."/>
            <person name="Kim H.M."/>
            <person name="Han D.M."/>
            <person name="Jung J.J."/>
            <person name="Jeon C.O."/>
        </authorList>
    </citation>
    <scope>NUCLEOTIDE SEQUENCE [LARGE SCALE GENOMIC DNA]</scope>
    <source>
        <strain evidence="1 2">G9-8</strain>
    </source>
</reference>
<evidence type="ECO:0000313" key="2">
    <source>
        <dbReference type="Proteomes" id="UP001200557"/>
    </source>
</evidence>
<protein>
    <recommendedName>
        <fullName evidence="3">Hedgehog/Intein (Hint) domain-containing protein</fullName>
    </recommendedName>
</protein>
<name>A0ABS9D1P5_9RHOB</name>
<accession>A0ABS9D1P5</accession>
<dbReference type="Proteomes" id="UP001200557">
    <property type="component" value="Unassembled WGS sequence"/>
</dbReference>
<organism evidence="1 2">
    <name type="scientific">Octadecabacter dasysiphoniae</name>
    <dbReference type="NCBI Taxonomy" id="2909341"/>
    <lineage>
        <taxon>Bacteria</taxon>
        <taxon>Pseudomonadati</taxon>
        <taxon>Pseudomonadota</taxon>
        <taxon>Alphaproteobacteria</taxon>
        <taxon>Rhodobacterales</taxon>
        <taxon>Roseobacteraceae</taxon>
        <taxon>Octadecabacter</taxon>
    </lineage>
</organism>
<keyword evidence="2" id="KW-1185">Reference proteome</keyword>
<proteinExistence type="predicted"/>
<dbReference type="EMBL" id="JAKGAQ010000004">
    <property type="protein sequence ID" value="MCF2872549.1"/>
    <property type="molecule type" value="Genomic_DNA"/>
</dbReference>
<gene>
    <name evidence="1" type="ORF">L0664_15845</name>
</gene>
<evidence type="ECO:0000313" key="1">
    <source>
        <dbReference type="EMBL" id="MCF2872549.1"/>
    </source>
</evidence>
<dbReference type="RefSeq" id="WP_235226872.1">
    <property type="nucleotide sequence ID" value="NZ_JAKGAQ010000004.1"/>
</dbReference>
<sequence>MNLNSPITARLTPEGRRPPRDGVTLLRSDITRGLPHRINIAPQGLRVMLTVATGQFRSLMNLPSETQVSHGAAQMAADDQANLSTPRNFADLTARKANQTRTALAQSRQRACPRLVFVNDGKFVGQCPAIIGQAVLIPSTPRRPNSAGTWIEVIGLSIQAGALVGGASTSSWIELAWRDIRAGSTTFDSRVLRPDLADRLFYARTDADGSIEIVP</sequence>